<keyword evidence="4" id="KW-1185">Reference proteome</keyword>
<accession>A0AAD4LUB1</accession>
<reference evidence="3" key="1">
    <citation type="submission" date="2022-01" db="EMBL/GenBank/DDBJ databases">
        <title>Comparative genomics reveals a dynamic genome evolution in the ectomycorrhizal milk-cap (Lactarius) mushrooms.</title>
        <authorList>
            <consortium name="DOE Joint Genome Institute"/>
            <person name="Lebreton A."/>
            <person name="Tang N."/>
            <person name="Kuo A."/>
            <person name="LaButti K."/>
            <person name="Drula E."/>
            <person name="Barry K."/>
            <person name="Clum A."/>
            <person name="Lipzen A."/>
            <person name="Mousain D."/>
            <person name="Ng V."/>
            <person name="Wang R."/>
            <person name="Wang X."/>
            <person name="Dai Y."/>
            <person name="Henrissat B."/>
            <person name="Grigoriev I.V."/>
            <person name="Guerin-Laguette A."/>
            <person name="Yu F."/>
            <person name="Martin F.M."/>
        </authorList>
    </citation>
    <scope>NUCLEOTIDE SEQUENCE</scope>
    <source>
        <strain evidence="3">QP</strain>
    </source>
</reference>
<dbReference type="PROSITE" id="PS50837">
    <property type="entry name" value="NACHT"/>
    <property type="match status" value="1"/>
</dbReference>
<dbReference type="PANTHER" id="PTHR10039">
    <property type="entry name" value="AMELOGENIN"/>
    <property type="match status" value="1"/>
</dbReference>
<dbReference type="GO" id="GO:0007166">
    <property type="term" value="P:cell surface receptor signaling pathway"/>
    <property type="evidence" value="ECO:0007669"/>
    <property type="project" value="InterPro"/>
</dbReference>
<dbReference type="SUPFAM" id="SSF52540">
    <property type="entry name" value="P-loop containing nucleoside triphosphate hydrolases"/>
    <property type="match status" value="1"/>
</dbReference>
<keyword evidence="1" id="KW-0677">Repeat</keyword>
<gene>
    <name evidence="3" type="ORF">EDB92DRAFT_1834456</name>
</gene>
<dbReference type="EMBL" id="JAKELL010000004">
    <property type="protein sequence ID" value="KAH8999501.1"/>
    <property type="molecule type" value="Genomic_DNA"/>
</dbReference>
<dbReference type="Gene3D" id="2.130.10.10">
    <property type="entry name" value="YVTN repeat-like/Quinoprotein amine dehydrogenase"/>
    <property type="match status" value="1"/>
</dbReference>
<dbReference type="SUPFAM" id="SSF82171">
    <property type="entry name" value="DPP6 N-terminal domain-like"/>
    <property type="match status" value="1"/>
</dbReference>
<evidence type="ECO:0000256" key="1">
    <source>
        <dbReference type="ARBA" id="ARBA00022737"/>
    </source>
</evidence>
<feature type="domain" description="NACHT" evidence="2">
    <location>
        <begin position="207"/>
        <end position="352"/>
    </location>
</feature>
<dbReference type="InterPro" id="IPR059179">
    <property type="entry name" value="MLKL-like_MCAfunc"/>
</dbReference>
<evidence type="ECO:0000313" key="3">
    <source>
        <dbReference type="EMBL" id="KAH8999501.1"/>
    </source>
</evidence>
<name>A0AAD4LUB1_9AGAM</name>
<evidence type="ECO:0000313" key="4">
    <source>
        <dbReference type="Proteomes" id="UP001201163"/>
    </source>
</evidence>
<dbReference type="InterPro" id="IPR015943">
    <property type="entry name" value="WD40/YVTN_repeat-like_dom_sf"/>
</dbReference>
<dbReference type="InterPro" id="IPR036537">
    <property type="entry name" value="Adaptor_Cbl_N_dom_sf"/>
</dbReference>
<organism evidence="3 4">
    <name type="scientific">Lactarius akahatsu</name>
    <dbReference type="NCBI Taxonomy" id="416441"/>
    <lineage>
        <taxon>Eukaryota</taxon>
        <taxon>Fungi</taxon>
        <taxon>Dikarya</taxon>
        <taxon>Basidiomycota</taxon>
        <taxon>Agaricomycotina</taxon>
        <taxon>Agaricomycetes</taxon>
        <taxon>Russulales</taxon>
        <taxon>Russulaceae</taxon>
        <taxon>Lactarius</taxon>
    </lineage>
</organism>
<dbReference type="Gene3D" id="1.20.930.20">
    <property type="entry name" value="Adaptor protein Cbl, N-terminal domain"/>
    <property type="match status" value="1"/>
</dbReference>
<dbReference type="Pfam" id="PF24883">
    <property type="entry name" value="NPHP3_N"/>
    <property type="match status" value="1"/>
</dbReference>
<sequence length="1396" mass="154005">MSAETPTRIRRDDVYNGLKTALDMLAVVAKLSPIPQIDGVISAVKSILDTVEGAKHNKQACYDVGIKISKLIDVVHTELKAHDDMDSDRGTKRRIQDLESSLSDISRVLSDLAQENAFLRVINRVADADLIQDLNKQVDECFHKFMLGTQLSTAIDVKHLRDEAVRMRLTEGLNTGGWRSDRRCLPGTRTRYIDRIWEWIRTPDGPVLCWLNGVAGSGKSTISHELAATLHAKRRPYSCFFFKHDDAALALSAVRLLAYGLSFVSGLRELVIQALELSDDTRVHPTMEEQFMALIVTPLQEFAAICPETTVVLVIDGVDECPADTRPAFLAAIRAGVLHLPASVKIFLASRPRSDVRAVVEALAPLDVHLAVGAGRDDGDIELFLQRELLRICEAGKLEQMWSSSQIKKDAGALSAKAGGLFQWAKLAIALLGDRTRPREMIARILSVADSSGEVGLDALYAEALSIAVPVLAQDKDLRTLYHQVIGTVVVAQEPLTISAISTLLNASGVGYDTSTVRTLLENLGSVIVLRRIRGGAVVVRVGHPSFSEYVTSPQRCPPAWYIDLQRASAQLGSRCFSLMAKSLKRDICGMHGPSMANKDVSSATIYQNIITGLRYACGHAFAHISGDKGNWRLLETFLMEKLLEWLEAMSLLGLLDTAVELLRHTLAELEQEKSHTSCVEILQDAIRFIGRFGSVIIKSVMNIYFSALPFTPQNTTLYRVYAARYRDIPRVTLGYLEWWPEELCTVRNLGGDGTSPRRLAFSADSSRLALSTSSHLVTASPLTGIQLGGKYRLGSTDVELPIALACRPAYLASVTSGLVLRTVDARSLKDVQLSLPSTSSSSGTLSPEVSCAAFNQSVNTLFVGFRDGRVHVWRLRRYSWEPDRDSHPQSHSSAVHCVAASSELFASTSQKGLKIGPFVDSKQVDVAGETLTLTPRCFAEAHDAANGDWSVRLSFSATSSMSWACAVSFHNVSPVGHSIFLFTSDDQRGRKIFASNSPSYPVYSLSRDAAVLTVICDDLLLRWSAALHSLLEKRALIGVDRSRPDCFPVISPDGHLLALCDEEIVHIRDLMQPPPGRPENNAGIKAAGVILAEECYIVKAGKEHWLARVRDDGTAEDIVQLGEHEVEHLAVSTDGSKLASLSFYQGKTQRGLLEIADLKSKRRATTTTWPVALHDSFTDWDVCHMEFSATKRHVAIVFFLRAIEASYICACDLESGTLRWKQLPGKLRPLAVRSLRGEELIVVRPRDLWKVDLETMASSSRHELYSRDAYRMATCYAKFTGPTDDGRSALLEMASRLWNKPPWYTVWDPETVTREGEEAAAAQIKRTAAYLEVHDKNAFGYRVLDNRGQRICCIPEEHCSGWSTKTLNSIGRNRLALVNGDTNGMIVVNFKPMME</sequence>
<dbReference type="InterPro" id="IPR027417">
    <property type="entry name" value="P-loop_NTPase"/>
</dbReference>
<comment type="caution">
    <text evidence="3">The sequence shown here is derived from an EMBL/GenBank/DDBJ whole genome shotgun (WGS) entry which is preliminary data.</text>
</comment>
<dbReference type="InterPro" id="IPR007111">
    <property type="entry name" value="NACHT_NTPase"/>
</dbReference>
<dbReference type="Proteomes" id="UP001201163">
    <property type="component" value="Unassembled WGS sequence"/>
</dbReference>
<dbReference type="InterPro" id="IPR056884">
    <property type="entry name" value="NPHP3-like_N"/>
</dbReference>
<dbReference type="PANTHER" id="PTHR10039:SF17">
    <property type="entry name" value="FUNGAL STAND N-TERMINAL GOODBYE DOMAIN-CONTAINING PROTEIN-RELATED"/>
    <property type="match status" value="1"/>
</dbReference>
<dbReference type="CDD" id="cd21037">
    <property type="entry name" value="MLKL_NTD"/>
    <property type="match status" value="1"/>
</dbReference>
<proteinExistence type="predicted"/>
<evidence type="ECO:0000259" key="2">
    <source>
        <dbReference type="PROSITE" id="PS50837"/>
    </source>
</evidence>
<protein>
    <recommendedName>
        <fullName evidence="2">NACHT domain-containing protein</fullName>
    </recommendedName>
</protein>
<dbReference type="Gene3D" id="3.40.50.300">
    <property type="entry name" value="P-loop containing nucleotide triphosphate hydrolases"/>
    <property type="match status" value="1"/>
</dbReference>